<comment type="caution">
    <text evidence="1">The sequence shown here is derived from an EMBL/GenBank/DDBJ whole genome shotgun (WGS) entry which is preliminary data.</text>
</comment>
<proteinExistence type="predicted"/>
<dbReference type="EMBL" id="JANJYJ010000002">
    <property type="protein sequence ID" value="KAK3227272.1"/>
    <property type="molecule type" value="Genomic_DNA"/>
</dbReference>
<dbReference type="AlphaFoldDB" id="A0AAE0EGU0"/>
<organism evidence="1 2">
    <name type="scientific">Dipteronia sinensis</name>
    <dbReference type="NCBI Taxonomy" id="43782"/>
    <lineage>
        <taxon>Eukaryota</taxon>
        <taxon>Viridiplantae</taxon>
        <taxon>Streptophyta</taxon>
        <taxon>Embryophyta</taxon>
        <taxon>Tracheophyta</taxon>
        <taxon>Spermatophyta</taxon>
        <taxon>Magnoliopsida</taxon>
        <taxon>eudicotyledons</taxon>
        <taxon>Gunneridae</taxon>
        <taxon>Pentapetalae</taxon>
        <taxon>rosids</taxon>
        <taxon>malvids</taxon>
        <taxon>Sapindales</taxon>
        <taxon>Sapindaceae</taxon>
        <taxon>Hippocastanoideae</taxon>
        <taxon>Acereae</taxon>
        <taxon>Dipteronia</taxon>
    </lineage>
</organism>
<dbReference type="Proteomes" id="UP001281410">
    <property type="component" value="Unassembled WGS sequence"/>
</dbReference>
<keyword evidence="2" id="KW-1185">Reference proteome</keyword>
<protein>
    <submittedName>
        <fullName evidence="1">Uncharacterized protein</fullName>
    </submittedName>
</protein>
<name>A0AAE0EGU0_9ROSI</name>
<dbReference type="Gene3D" id="3.20.20.80">
    <property type="entry name" value="Glycosidases"/>
    <property type="match status" value="1"/>
</dbReference>
<evidence type="ECO:0000313" key="1">
    <source>
        <dbReference type="EMBL" id="KAK3227272.1"/>
    </source>
</evidence>
<dbReference type="InterPro" id="IPR017853">
    <property type="entry name" value="GH"/>
</dbReference>
<sequence>MSARLLTHHSTFFVESRWYNGDYENANEDPEIWGTRDQLERHRFDSSIVFIDPYAKLIEGCRYFGDAKYKLTKFLGTYDFDSLPFDWGSNYNLPNIPEKDLVVYEMNVRAFTIDQSSGSDPDIRGSYLGVIKKGNASLLQTEPVSDRWHLNPINLKTQEC</sequence>
<reference evidence="1" key="1">
    <citation type="journal article" date="2023" name="Plant J.">
        <title>Genome sequences and population genomics provide insights into the demographic history, inbreeding, and mutation load of two 'living fossil' tree species of Dipteronia.</title>
        <authorList>
            <person name="Feng Y."/>
            <person name="Comes H.P."/>
            <person name="Chen J."/>
            <person name="Zhu S."/>
            <person name="Lu R."/>
            <person name="Zhang X."/>
            <person name="Li P."/>
            <person name="Qiu J."/>
            <person name="Olsen K.M."/>
            <person name="Qiu Y."/>
        </authorList>
    </citation>
    <scope>NUCLEOTIDE SEQUENCE</scope>
    <source>
        <strain evidence="1">NBL</strain>
    </source>
</reference>
<accession>A0AAE0EGU0</accession>
<dbReference type="PANTHER" id="PTHR43002">
    <property type="entry name" value="GLYCOGEN DEBRANCHING ENZYME"/>
    <property type="match status" value="1"/>
</dbReference>
<dbReference type="SUPFAM" id="SSF51445">
    <property type="entry name" value="(Trans)glycosidases"/>
    <property type="match status" value="1"/>
</dbReference>
<gene>
    <name evidence="1" type="ORF">Dsin_007134</name>
</gene>
<evidence type="ECO:0000313" key="2">
    <source>
        <dbReference type="Proteomes" id="UP001281410"/>
    </source>
</evidence>